<reference evidence="16 17" key="1">
    <citation type="submission" date="2023-07" db="EMBL/GenBank/DDBJ databases">
        <title>Genomic Encyclopedia of Type Strains, Phase IV (KMG-IV): sequencing the most valuable type-strain genomes for metagenomic binning, comparative biology and taxonomic classification.</title>
        <authorList>
            <person name="Goeker M."/>
        </authorList>
    </citation>
    <scope>NUCLEOTIDE SEQUENCE [LARGE SCALE GENOMIC DNA]</scope>
    <source>
        <strain evidence="16 17">DSM 18695</strain>
    </source>
</reference>
<dbReference type="RefSeq" id="WP_307352474.1">
    <property type="nucleotide sequence ID" value="NZ_JAUSVS010000011.1"/>
</dbReference>
<dbReference type="PANTHER" id="PTHR12428:SF65">
    <property type="entry name" value="CYTOCHROME C OXIDASE ASSEMBLY PROTEIN COX18, MITOCHONDRIAL"/>
    <property type="match status" value="1"/>
</dbReference>
<comment type="subunit">
    <text evidence="13">Interacts with the Sec translocase complex via SecD. Specifically interacts with transmembrane segments of nascent integral membrane proteins during membrane integration.</text>
</comment>
<dbReference type="InterPro" id="IPR028055">
    <property type="entry name" value="YidC/Oxa/ALB_C"/>
</dbReference>
<evidence type="ECO:0000256" key="11">
    <source>
        <dbReference type="ARBA" id="ARBA00033245"/>
    </source>
</evidence>
<evidence type="ECO:0000256" key="5">
    <source>
        <dbReference type="ARBA" id="ARBA00022475"/>
    </source>
</evidence>
<evidence type="ECO:0000256" key="12">
    <source>
        <dbReference type="ARBA" id="ARBA00033342"/>
    </source>
</evidence>
<evidence type="ECO:0000256" key="13">
    <source>
        <dbReference type="HAMAP-Rule" id="MF_01810"/>
    </source>
</evidence>
<feature type="transmembrane region" description="Helical" evidence="13">
    <location>
        <begin position="522"/>
        <end position="541"/>
    </location>
</feature>
<keyword evidence="4 13" id="KW-0813">Transport</keyword>
<proteinExistence type="inferred from homology"/>
<accession>A0ABU0IWN5</accession>
<keyword evidence="7 13" id="KW-0653">Protein transport</keyword>
<keyword evidence="9 13" id="KW-0472">Membrane</keyword>
<keyword evidence="10 13" id="KW-0143">Chaperone</keyword>
<evidence type="ECO:0000256" key="8">
    <source>
        <dbReference type="ARBA" id="ARBA00022989"/>
    </source>
</evidence>
<dbReference type="NCBIfam" id="NF002353">
    <property type="entry name" value="PRK01318.1-4"/>
    <property type="match status" value="1"/>
</dbReference>
<keyword evidence="5 13" id="KW-1003">Cell membrane</keyword>
<evidence type="ECO:0000256" key="3">
    <source>
        <dbReference type="ARBA" id="ARBA00015325"/>
    </source>
</evidence>
<dbReference type="CDD" id="cd19961">
    <property type="entry name" value="EcYidC-like_peri"/>
    <property type="match status" value="1"/>
</dbReference>
<dbReference type="PRINTS" id="PR01900">
    <property type="entry name" value="YIDCPROTEIN"/>
</dbReference>
<evidence type="ECO:0000313" key="16">
    <source>
        <dbReference type="EMBL" id="MDQ0466400.1"/>
    </source>
</evidence>
<evidence type="ECO:0000256" key="2">
    <source>
        <dbReference type="ARBA" id="ARBA00010527"/>
    </source>
</evidence>
<dbReference type="Pfam" id="PF02096">
    <property type="entry name" value="60KD_IMP"/>
    <property type="match status" value="1"/>
</dbReference>
<dbReference type="PRINTS" id="PR00701">
    <property type="entry name" value="60KDINNERMP"/>
</dbReference>
<evidence type="ECO:0000256" key="4">
    <source>
        <dbReference type="ARBA" id="ARBA00022448"/>
    </source>
</evidence>
<dbReference type="InterPro" id="IPR019998">
    <property type="entry name" value="Membr_insert_YidC"/>
</dbReference>
<feature type="transmembrane region" description="Helical" evidence="13">
    <location>
        <begin position="448"/>
        <end position="468"/>
    </location>
</feature>
<feature type="transmembrane region" description="Helical" evidence="13">
    <location>
        <begin position="6"/>
        <end position="25"/>
    </location>
</feature>
<dbReference type="Pfam" id="PF14849">
    <property type="entry name" value="YidC_periplas"/>
    <property type="match status" value="1"/>
</dbReference>
<feature type="transmembrane region" description="Helical" evidence="13">
    <location>
        <begin position="553"/>
        <end position="578"/>
    </location>
</feature>
<keyword evidence="17" id="KW-1185">Reference proteome</keyword>
<dbReference type="InterPro" id="IPR001708">
    <property type="entry name" value="YidC/ALB3/OXA1/COX18"/>
</dbReference>
<gene>
    <name evidence="13" type="primary">yidC</name>
    <name evidence="16" type="ORF">QO010_004193</name>
</gene>
<comment type="caution">
    <text evidence="16">The sequence shown here is derived from an EMBL/GenBank/DDBJ whole genome shotgun (WGS) entry which is preliminary data.</text>
</comment>
<feature type="domain" description="Membrane insertase YidC/Oxa/ALB C-terminal" evidence="14">
    <location>
        <begin position="385"/>
        <end position="591"/>
    </location>
</feature>
<organism evidence="16 17">
    <name type="scientific">Caulobacter ginsengisoli</name>
    <dbReference type="NCBI Taxonomy" id="400775"/>
    <lineage>
        <taxon>Bacteria</taxon>
        <taxon>Pseudomonadati</taxon>
        <taxon>Pseudomonadota</taxon>
        <taxon>Alphaproteobacteria</taxon>
        <taxon>Caulobacterales</taxon>
        <taxon>Caulobacteraceae</taxon>
        <taxon>Caulobacter</taxon>
    </lineage>
</organism>
<dbReference type="CDD" id="cd20070">
    <property type="entry name" value="5TM_YidC_Alb3"/>
    <property type="match status" value="1"/>
</dbReference>
<evidence type="ECO:0000313" key="17">
    <source>
        <dbReference type="Proteomes" id="UP001228905"/>
    </source>
</evidence>
<dbReference type="EMBL" id="JAUSVS010000011">
    <property type="protein sequence ID" value="MDQ0466400.1"/>
    <property type="molecule type" value="Genomic_DNA"/>
</dbReference>
<keyword evidence="8 13" id="KW-1133">Transmembrane helix</keyword>
<evidence type="ECO:0000256" key="7">
    <source>
        <dbReference type="ARBA" id="ARBA00022927"/>
    </source>
</evidence>
<protein>
    <recommendedName>
        <fullName evidence="3 13">Membrane protein insertase YidC</fullName>
    </recommendedName>
    <alternativeName>
        <fullName evidence="12 13">Foldase YidC</fullName>
    </alternativeName>
    <alternativeName>
        <fullName evidence="11 13">Membrane integrase YidC</fullName>
    </alternativeName>
    <alternativeName>
        <fullName evidence="13">Membrane protein YidC</fullName>
    </alternativeName>
</protein>
<feature type="domain" description="Membrane insertase YidC N-terminal" evidence="15">
    <location>
        <begin position="92"/>
        <end position="373"/>
    </location>
</feature>
<feature type="transmembrane region" description="Helical" evidence="13">
    <location>
        <begin position="385"/>
        <end position="405"/>
    </location>
</feature>
<dbReference type="PANTHER" id="PTHR12428">
    <property type="entry name" value="OXA1"/>
    <property type="match status" value="1"/>
</dbReference>
<evidence type="ECO:0000256" key="1">
    <source>
        <dbReference type="ARBA" id="ARBA00004429"/>
    </source>
</evidence>
<dbReference type="Proteomes" id="UP001228905">
    <property type="component" value="Unassembled WGS sequence"/>
</dbReference>
<dbReference type="HAMAP" id="MF_01810">
    <property type="entry name" value="YidC_type1"/>
    <property type="match status" value="1"/>
</dbReference>
<comment type="function">
    <text evidence="13">Required for the insertion and/or proper folding and/or complex formation of integral membrane proteins into the membrane. Involved in integration of membrane proteins that insert both dependently and independently of the Sec translocase complex, as well as at least some lipoproteins. Aids folding of multispanning membrane proteins.</text>
</comment>
<comment type="subcellular location">
    <subcellularLocation>
        <location evidence="1">Cell inner membrane</location>
        <topology evidence="1">Multi-pass membrane protein</topology>
    </subcellularLocation>
    <subcellularLocation>
        <location evidence="13">Cell membrane</location>
        <topology evidence="13">Multi-pass membrane protein</topology>
    </subcellularLocation>
</comment>
<evidence type="ECO:0000256" key="10">
    <source>
        <dbReference type="ARBA" id="ARBA00023186"/>
    </source>
</evidence>
<evidence type="ECO:0000256" key="6">
    <source>
        <dbReference type="ARBA" id="ARBA00022692"/>
    </source>
</evidence>
<keyword evidence="6 13" id="KW-0812">Transmembrane</keyword>
<evidence type="ECO:0000259" key="14">
    <source>
        <dbReference type="Pfam" id="PF02096"/>
    </source>
</evidence>
<dbReference type="InterPro" id="IPR038221">
    <property type="entry name" value="YidC_periplasmic_sf"/>
</dbReference>
<sequence>MQDETRNWIIFIAIAVVVLIGYDVFVMGPQTRLREAEAQKAAVAQKAQAAQAAKGPQATAPVVIKTRAEALAQSPRIAIVTEPNIDTAKGGTLTGSLSLTGGRIDDLFLKGYRKTLNSPDLVELLRPLGADNSWFAEFGWSGVPGAPSGLTVWQKQSGDVLSPGKPVVLTYRSPEGLLFTRTISLDHRYMFTIHDVVANYGAAPQTLTPYSKVERQGLPADLEKAGSGTHQGAIGTFGDGKHYETATLRYFKPWQTAQTKEDADKLEHQSTGGWTGLTDKYWLTALAPDQKEPITSRFAYSKTLTGVDVYNTTLIGRARLLPPGRQIEETTSFFAGAKTLKDLETYQKNWRLPRFTFAVDWGRLFFLTQPFFQVLDYLFHLVKNFGVAILIMTVLVRLALFPLANKSYESMSKMRKLQEPMNAIKEKYKDDPAKQQQETMALYQREKVNPMVGCLPILVQIPVFLAFFKVLSTTIEMRHAPFYGWINDLSARDSTTVLNLFGLIPWDPAATPLIGGFLDGPLHLGVLALLYGFTMWLTTAMNPPAPDPMQQRMFQLMPLIFTFIMTGYPVGLLLYWTWSNVLSILQQYVIMHRLKVDNPIDDFIARIRGRSEAAPG</sequence>
<name>A0ABU0IWN5_9CAUL</name>
<comment type="similarity">
    <text evidence="2 13">Belongs to the OXA1/ALB3/YidC family. Type 1 subfamily.</text>
</comment>
<dbReference type="Gene3D" id="2.70.98.90">
    <property type="match status" value="1"/>
</dbReference>
<evidence type="ECO:0000256" key="9">
    <source>
        <dbReference type="ARBA" id="ARBA00023136"/>
    </source>
</evidence>
<dbReference type="InterPro" id="IPR028053">
    <property type="entry name" value="Membr_insert_YidC_N"/>
</dbReference>
<dbReference type="NCBIfam" id="TIGR03593">
    <property type="entry name" value="yidC_nterm"/>
    <property type="match status" value="1"/>
</dbReference>
<evidence type="ECO:0000259" key="15">
    <source>
        <dbReference type="Pfam" id="PF14849"/>
    </source>
</evidence>
<dbReference type="InterPro" id="IPR047196">
    <property type="entry name" value="YidC_ALB_C"/>
</dbReference>
<dbReference type="NCBIfam" id="TIGR03592">
    <property type="entry name" value="yidC_oxa1_cterm"/>
    <property type="match status" value="1"/>
</dbReference>